<proteinExistence type="predicted"/>
<keyword evidence="4" id="KW-1185">Reference proteome</keyword>
<dbReference type="AlphaFoldDB" id="A0A5M9JRU9"/>
<feature type="region of interest" description="Disordered" evidence="1">
    <location>
        <begin position="1"/>
        <end position="21"/>
    </location>
</feature>
<dbReference type="VEuPathDB" id="FungiDB:MFRU_031g00300"/>
<gene>
    <name evidence="3" type="ORF">EYC84_002818</name>
</gene>
<accession>A0A5M9JRU9</accession>
<dbReference type="OrthoDB" id="3473305at2759"/>
<evidence type="ECO:0000256" key="1">
    <source>
        <dbReference type="SAM" id="MobiDB-lite"/>
    </source>
</evidence>
<reference evidence="3 4" key="1">
    <citation type="submission" date="2019-06" db="EMBL/GenBank/DDBJ databases">
        <title>Genome Sequence of the Brown Rot Fungal Pathogen Monilinia fructicola.</title>
        <authorList>
            <person name="De Miccolis Angelini R.M."/>
            <person name="Landi L."/>
            <person name="Abate D."/>
            <person name="Pollastro S."/>
            <person name="Romanazzi G."/>
            <person name="Faretra F."/>
        </authorList>
    </citation>
    <scope>NUCLEOTIDE SEQUENCE [LARGE SCALE GENOMIC DNA]</scope>
    <source>
        <strain evidence="3 4">Mfrc123</strain>
    </source>
</reference>
<protein>
    <recommendedName>
        <fullName evidence="2">2EXR domain-containing protein</fullName>
    </recommendedName>
</protein>
<dbReference type="Pfam" id="PF20150">
    <property type="entry name" value="2EXR"/>
    <property type="match status" value="1"/>
</dbReference>
<dbReference type="EMBL" id="VICG01000007">
    <property type="protein sequence ID" value="KAA8570556.1"/>
    <property type="molecule type" value="Genomic_DNA"/>
</dbReference>
<evidence type="ECO:0000313" key="4">
    <source>
        <dbReference type="Proteomes" id="UP000322873"/>
    </source>
</evidence>
<feature type="domain" description="2EXR" evidence="2">
    <location>
        <begin position="26"/>
        <end position="117"/>
    </location>
</feature>
<evidence type="ECO:0000259" key="2">
    <source>
        <dbReference type="Pfam" id="PF20150"/>
    </source>
</evidence>
<dbReference type="PANTHER" id="PTHR35910:SF6">
    <property type="entry name" value="2EXR DOMAIN-CONTAINING PROTEIN"/>
    <property type="match status" value="1"/>
</dbReference>
<evidence type="ECO:0000313" key="3">
    <source>
        <dbReference type="EMBL" id="KAA8570556.1"/>
    </source>
</evidence>
<dbReference type="PANTHER" id="PTHR35910">
    <property type="entry name" value="2EXR DOMAIN-CONTAINING PROTEIN"/>
    <property type="match status" value="1"/>
</dbReference>
<feature type="compositionally biased region" description="Polar residues" evidence="1">
    <location>
        <begin position="1"/>
        <end position="17"/>
    </location>
</feature>
<name>A0A5M9JRU9_MONFR</name>
<comment type="caution">
    <text evidence="3">The sequence shown here is derived from an EMBL/GenBank/DDBJ whole genome shotgun (WGS) entry which is preliminary data.</text>
</comment>
<dbReference type="InterPro" id="IPR045518">
    <property type="entry name" value="2EXR"/>
</dbReference>
<dbReference type="Proteomes" id="UP000322873">
    <property type="component" value="Unassembled WGS sequence"/>
</dbReference>
<organism evidence="3 4">
    <name type="scientific">Monilinia fructicola</name>
    <name type="common">Brown rot fungus</name>
    <name type="synonym">Ciboria fructicola</name>
    <dbReference type="NCBI Taxonomy" id="38448"/>
    <lineage>
        <taxon>Eukaryota</taxon>
        <taxon>Fungi</taxon>
        <taxon>Dikarya</taxon>
        <taxon>Ascomycota</taxon>
        <taxon>Pezizomycotina</taxon>
        <taxon>Leotiomycetes</taxon>
        <taxon>Helotiales</taxon>
        <taxon>Sclerotiniaceae</taxon>
        <taxon>Monilinia</taxon>
    </lineage>
</organism>
<sequence length="266" mass="30548">MFQNQHQAAHQRQTQLGVNPGDSISFADLPPEIQLKIWKHAAFSQPRVIELKICEQFTGLNENIPEGPSLEYQTPTGSIPTLLLKICHESRDIVQKSYKYTTFLGRPLCYDPDIDILWVRGKLVFPTTNFYHMYRVWGHVGALFEEKHQLPTGPYLFRSVALDFARLKESHQDFPVFAQGAPDFRVATLYGLSRTEVEKIYIVYSLGDPRDEVDLEVQDFIDKLNSLHCHPWINRFLNGTNLTEWTAPSVEAILDTELMRGTNNPT</sequence>